<dbReference type="InterPro" id="IPR003807">
    <property type="entry name" value="DUF202"/>
</dbReference>
<dbReference type="PANTHER" id="PTHR34187:SF1">
    <property type="entry name" value="DUF202 DOMAIN-CONTAINING PROTEIN"/>
    <property type="match status" value="1"/>
</dbReference>
<feature type="transmembrane region" description="Helical" evidence="6">
    <location>
        <begin position="113"/>
        <end position="134"/>
    </location>
</feature>
<comment type="caution">
    <text evidence="8">The sequence shown here is derived from an EMBL/GenBank/DDBJ whole genome shotgun (WGS) entry which is preliminary data.</text>
</comment>
<protein>
    <recommendedName>
        <fullName evidence="7">DUF202 domain-containing protein</fullName>
    </recommendedName>
</protein>
<reference evidence="8" key="1">
    <citation type="journal article" date="2021" name="Nat. Commun.">
        <title>Genetic determinants of endophytism in the Arabidopsis root mycobiome.</title>
        <authorList>
            <person name="Mesny F."/>
            <person name="Miyauchi S."/>
            <person name="Thiergart T."/>
            <person name="Pickel B."/>
            <person name="Atanasova L."/>
            <person name="Karlsson M."/>
            <person name="Huettel B."/>
            <person name="Barry K.W."/>
            <person name="Haridas S."/>
            <person name="Chen C."/>
            <person name="Bauer D."/>
            <person name="Andreopoulos W."/>
            <person name="Pangilinan J."/>
            <person name="LaButti K."/>
            <person name="Riley R."/>
            <person name="Lipzen A."/>
            <person name="Clum A."/>
            <person name="Drula E."/>
            <person name="Henrissat B."/>
            <person name="Kohler A."/>
            <person name="Grigoriev I.V."/>
            <person name="Martin F.M."/>
            <person name="Hacquard S."/>
        </authorList>
    </citation>
    <scope>NUCLEOTIDE SEQUENCE</scope>
    <source>
        <strain evidence="8">MPI-SDFR-AT-0117</strain>
    </source>
</reference>
<evidence type="ECO:0000256" key="5">
    <source>
        <dbReference type="SAM" id="MobiDB-lite"/>
    </source>
</evidence>
<evidence type="ECO:0000256" key="6">
    <source>
        <dbReference type="SAM" id="Phobius"/>
    </source>
</evidence>
<feature type="region of interest" description="Disordered" evidence="5">
    <location>
        <begin position="19"/>
        <end position="41"/>
    </location>
</feature>
<dbReference type="InterPro" id="IPR052053">
    <property type="entry name" value="IM_YidH-like"/>
</dbReference>
<evidence type="ECO:0000256" key="1">
    <source>
        <dbReference type="ARBA" id="ARBA00004127"/>
    </source>
</evidence>
<feature type="domain" description="DUF202" evidence="7">
    <location>
        <begin position="69"/>
        <end position="141"/>
    </location>
</feature>
<dbReference type="GO" id="GO:0012505">
    <property type="term" value="C:endomembrane system"/>
    <property type="evidence" value="ECO:0007669"/>
    <property type="project" value="UniProtKB-SubCell"/>
</dbReference>
<keyword evidence="3 6" id="KW-1133">Transmembrane helix</keyword>
<organism evidence="8 9">
    <name type="scientific">Plectosphaerella plurivora</name>
    <dbReference type="NCBI Taxonomy" id="936078"/>
    <lineage>
        <taxon>Eukaryota</taxon>
        <taxon>Fungi</taxon>
        <taxon>Dikarya</taxon>
        <taxon>Ascomycota</taxon>
        <taxon>Pezizomycotina</taxon>
        <taxon>Sordariomycetes</taxon>
        <taxon>Hypocreomycetidae</taxon>
        <taxon>Glomerellales</taxon>
        <taxon>Plectosphaerellaceae</taxon>
        <taxon>Plectosphaerella</taxon>
    </lineage>
</organism>
<dbReference type="Pfam" id="PF02656">
    <property type="entry name" value="DUF202"/>
    <property type="match status" value="1"/>
</dbReference>
<evidence type="ECO:0000256" key="4">
    <source>
        <dbReference type="ARBA" id="ARBA00023136"/>
    </source>
</evidence>
<dbReference type="AlphaFoldDB" id="A0A9P8VCP6"/>
<evidence type="ECO:0000256" key="2">
    <source>
        <dbReference type="ARBA" id="ARBA00022692"/>
    </source>
</evidence>
<proteinExistence type="predicted"/>
<gene>
    <name evidence="8" type="ORF">F5X68DRAFT_239267</name>
</gene>
<dbReference type="PANTHER" id="PTHR34187">
    <property type="entry name" value="FGR18P"/>
    <property type="match status" value="1"/>
</dbReference>
<dbReference type="EMBL" id="JAGSXJ010000010">
    <property type="protein sequence ID" value="KAH6687818.1"/>
    <property type="molecule type" value="Genomic_DNA"/>
</dbReference>
<name>A0A9P8VCP6_9PEZI</name>
<dbReference type="Proteomes" id="UP000770015">
    <property type="component" value="Unassembled WGS sequence"/>
</dbReference>
<feature type="transmembrane region" description="Helical" evidence="6">
    <location>
        <begin position="155"/>
        <end position="176"/>
    </location>
</feature>
<sequence length="186" mass="20054">MQEQGQAIELSELRRISAASARSADAPSTRSGSAASALPAPSLSPSPPWSLKQFWSNNITCVVDFDKCRDHLAVERTFLAYLRTALMSAIVGILVAQLFVLEEADTGFGYLAVGRPLATLCLVFSICTVLLGTYRAWRHQDAMIRGKALSGGFEIVSMAGISLVMVCIFFGLLIAIDVLKRGEKAN</sequence>
<keyword evidence="2 6" id="KW-0812">Transmembrane</keyword>
<evidence type="ECO:0000313" key="9">
    <source>
        <dbReference type="Proteomes" id="UP000770015"/>
    </source>
</evidence>
<evidence type="ECO:0000259" key="7">
    <source>
        <dbReference type="Pfam" id="PF02656"/>
    </source>
</evidence>
<feature type="transmembrane region" description="Helical" evidence="6">
    <location>
        <begin position="78"/>
        <end position="101"/>
    </location>
</feature>
<dbReference type="OrthoDB" id="199599at2759"/>
<evidence type="ECO:0000313" key="8">
    <source>
        <dbReference type="EMBL" id="KAH6687818.1"/>
    </source>
</evidence>
<keyword evidence="9" id="KW-1185">Reference proteome</keyword>
<evidence type="ECO:0000256" key="3">
    <source>
        <dbReference type="ARBA" id="ARBA00022989"/>
    </source>
</evidence>
<keyword evidence="4 6" id="KW-0472">Membrane</keyword>
<accession>A0A9P8VCP6</accession>
<comment type="subcellular location">
    <subcellularLocation>
        <location evidence="1">Endomembrane system</location>
        <topology evidence="1">Multi-pass membrane protein</topology>
    </subcellularLocation>
</comment>